<feature type="transmembrane region" description="Helical" evidence="4">
    <location>
        <begin position="6"/>
        <end position="22"/>
    </location>
</feature>
<proteinExistence type="predicted"/>
<evidence type="ECO:0000256" key="1">
    <source>
        <dbReference type="ARBA" id="ARBA00022598"/>
    </source>
</evidence>
<feature type="domain" description="Mur ligase C-terminal" evidence="5">
    <location>
        <begin position="405"/>
        <end position="527"/>
    </location>
</feature>
<feature type="domain" description="Mur ligase central" evidence="6">
    <location>
        <begin position="193"/>
        <end position="382"/>
    </location>
</feature>
<dbReference type="RefSeq" id="WP_073048916.1">
    <property type="nucleotide sequence ID" value="NZ_FQZL01000008.1"/>
</dbReference>
<evidence type="ECO:0000256" key="3">
    <source>
        <dbReference type="ARBA" id="ARBA00022840"/>
    </source>
</evidence>
<dbReference type="SUPFAM" id="SSF53244">
    <property type="entry name" value="MurD-like peptide ligases, peptide-binding domain"/>
    <property type="match status" value="1"/>
</dbReference>
<dbReference type="PANTHER" id="PTHR43024:SF1">
    <property type="entry name" value="UDP-N-ACETYLMURAMOYL-TRIPEPTIDE--D-ALANYL-D-ALANINE LIGASE"/>
    <property type="match status" value="1"/>
</dbReference>
<evidence type="ECO:0000313" key="8">
    <source>
        <dbReference type="Proteomes" id="UP000184052"/>
    </source>
</evidence>
<reference evidence="7 8" key="1">
    <citation type="submission" date="2016-11" db="EMBL/GenBank/DDBJ databases">
        <authorList>
            <person name="Jaros S."/>
            <person name="Januszkiewicz K."/>
            <person name="Wedrychowicz H."/>
        </authorList>
    </citation>
    <scope>NUCLEOTIDE SEQUENCE [LARGE SCALE GENOMIC DNA]</scope>
    <source>
        <strain evidence="7 8">DSM 17477</strain>
    </source>
</reference>
<keyword evidence="4" id="KW-0812">Transmembrane</keyword>
<keyword evidence="2" id="KW-0547">Nucleotide-binding</keyword>
<sequence>MVFPIVIISIFWIIKIYFRIRFSLHMMQIEMYDNEKFINWSKKNRKRFLTQKSRIMIGISALLTLVYILWPYNIYILVALWSLASVTTMEFSNYEAKKPLVYTGRAKRLMAATIFIAIVDLAAIVFLSWLIAGDKYYVAVGATILALALYFGTYYVVGGAWIIKPVERIINMKFYRMARNKIKNMEKLTTIGITGSYGKTSTKFITAKILEQRYKTYKTPGSFNTPMGISKAVNNELDENYSVFVAELGADRIGDIKETAKLVSPKIGILTSIGPSHLETFKSIENIVKTKYELIEELPYDGWAIFNYDNEYVKKLADKTYTRKLLYGLNNTDDLDIYADNIKSGREGSTFTLHIKEKGTVDCKTSLLGKHNIRNILAGVSAAYAMDMTLVQIASGIEKIEPIEHRLQLIDPGTGVLVIDDAFNSNPAGAAAALEVLSEFEGNRKIIVTPGMVELGRIEYEENKKFGVKIGETCDLVILVGENRTRAIKEGIEETDFEKDNLIIVKSLKESEEAMKSLLRAGDVVLFENDLPDTYNE</sequence>
<name>A0A1M6FDX9_9FIRM</name>
<feature type="transmembrane region" description="Helical" evidence="4">
    <location>
        <begin position="108"/>
        <end position="131"/>
    </location>
</feature>
<dbReference type="PANTHER" id="PTHR43024">
    <property type="entry name" value="UDP-N-ACETYLMURAMOYL-TRIPEPTIDE--D-ALANYL-D-ALANINE LIGASE"/>
    <property type="match status" value="1"/>
</dbReference>
<dbReference type="EMBL" id="FQZL01000008">
    <property type="protein sequence ID" value="SHI95845.1"/>
    <property type="molecule type" value="Genomic_DNA"/>
</dbReference>
<evidence type="ECO:0000259" key="5">
    <source>
        <dbReference type="Pfam" id="PF02875"/>
    </source>
</evidence>
<dbReference type="Pfam" id="PF08245">
    <property type="entry name" value="Mur_ligase_M"/>
    <property type="match status" value="1"/>
</dbReference>
<keyword evidence="4" id="KW-1133">Transmembrane helix</keyword>
<dbReference type="STRING" id="1121476.SAMN02745751_01452"/>
<evidence type="ECO:0000259" key="6">
    <source>
        <dbReference type="Pfam" id="PF08245"/>
    </source>
</evidence>
<dbReference type="Proteomes" id="UP000184052">
    <property type="component" value="Unassembled WGS sequence"/>
</dbReference>
<feature type="transmembrane region" description="Helical" evidence="4">
    <location>
        <begin position="137"/>
        <end position="163"/>
    </location>
</feature>
<feature type="transmembrane region" description="Helical" evidence="4">
    <location>
        <begin position="53"/>
        <end position="70"/>
    </location>
</feature>
<keyword evidence="4" id="KW-0472">Membrane</keyword>
<protein>
    <submittedName>
        <fullName evidence="7">UDP-N-acetylmuramoyl-tripeptide--D-alanyl-D-alanine ligase</fullName>
    </submittedName>
</protein>
<accession>A0A1M6FDX9</accession>
<evidence type="ECO:0000256" key="4">
    <source>
        <dbReference type="SAM" id="Phobius"/>
    </source>
</evidence>
<evidence type="ECO:0000313" key="7">
    <source>
        <dbReference type="EMBL" id="SHI95845.1"/>
    </source>
</evidence>
<dbReference type="Pfam" id="PF02875">
    <property type="entry name" value="Mur_ligase_C"/>
    <property type="match status" value="1"/>
</dbReference>
<keyword evidence="3" id="KW-0067">ATP-binding</keyword>
<dbReference type="SUPFAM" id="SSF53623">
    <property type="entry name" value="MurD-like peptide ligases, catalytic domain"/>
    <property type="match status" value="1"/>
</dbReference>
<dbReference type="AlphaFoldDB" id="A0A1M6FDX9"/>
<gene>
    <name evidence="7" type="ORF">SAMN02745751_01452</name>
</gene>
<dbReference type="Gene3D" id="3.90.190.20">
    <property type="entry name" value="Mur ligase, C-terminal domain"/>
    <property type="match status" value="1"/>
</dbReference>
<dbReference type="InterPro" id="IPR051046">
    <property type="entry name" value="MurCDEF_CellWall_CoF430Synth"/>
</dbReference>
<dbReference type="InterPro" id="IPR036615">
    <property type="entry name" value="Mur_ligase_C_dom_sf"/>
</dbReference>
<dbReference type="InterPro" id="IPR036565">
    <property type="entry name" value="Mur-like_cat_sf"/>
</dbReference>
<dbReference type="InterPro" id="IPR004101">
    <property type="entry name" value="Mur_ligase_C"/>
</dbReference>
<keyword evidence="1 7" id="KW-0436">Ligase</keyword>
<dbReference type="Gene3D" id="3.40.1190.10">
    <property type="entry name" value="Mur-like, catalytic domain"/>
    <property type="match status" value="1"/>
</dbReference>
<organism evidence="7 8">
    <name type="scientific">Dethiosulfatibacter aminovorans DSM 17477</name>
    <dbReference type="NCBI Taxonomy" id="1121476"/>
    <lineage>
        <taxon>Bacteria</taxon>
        <taxon>Bacillati</taxon>
        <taxon>Bacillota</taxon>
        <taxon>Tissierellia</taxon>
        <taxon>Dethiosulfatibacter</taxon>
    </lineage>
</organism>
<keyword evidence="8" id="KW-1185">Reference proteome</keyword>
<dbReference type="OrthoDB" id="9801978at2"/>
<dbReference type="GO" id="GO:0005524">
    <property type="term" value="F:ATP binding"/>
    <property type="evidence" value="ECO:0007669"/>
    <property type="project" value="UniProtKB-KW"/>
</dbReference>
<evidence type="ECO:0000256" key="2">
    <source>
        <dbReference type="ARBA" id="ARBA00022741"/>
    </source>
</evidence>
<dbReference type="InterPro" id="IPR013221">
    <property type="entry name" value="Mur_ligase_cen"/>
</dbReference>
<dbReference type="GO" id="GO:0016881">
    <property type="term" value="F:acid-amino acid ligase activity"/>
    <property type="evidence" value="ECO:0007669"/>
    <property type="project" value="InterPro"/>
</dbReference>